<gene>
    <name evidence="8" type="ORF">DNU06_07315</name>
</gene>
<dbReference type="PANTHER" id="PTHR34990">
    <property type="entry name" value="UDP-2,3-DIACYLGLUCOSAMINE HYDROLASE-RELATED"/>
    <property type="match status" value="1"/>
</dbReference>
<dbReference type="EMBL" id="QKSB01000003">
    <property type="protein sequence ID" value="PZE17630.1"/>
    <property type="molecule type" value="Genomic_DNA"/>
</dbReference>
<dbReference type="RefSeq" id="WP_111062590.1">
    <property type="nucleotide sequence ID" value="NZ_JBHUCU010000027.1"/>
</dbReference>
<dbReference type="Pfam" id="PF00149">
    <property type="entry name" value="Metallophos"/>
    <property type="match status" value="1"/>
</dbReference>
<comment type="caution">
    <text evidence="8">The sequence shown here is derived from an EMBL/GenBank/DDBJ whole genome shotgun (WGS) entry which is preliminary data.</text>
</comment>
<dbReference type="AlphaFoldDB" id="A0A2W1N239"/>
<accession>A0A2W1N239</accession>
<keyword evidence="9" id="KW-1185">Reference proteome</keyword>
<proteinExistence type="predicted"/>
<evidence type="ECO:0000256" key="3">
    <source>
        <dbReference type="ARBA" id="ARBA00022723"/>
    </source>
</evidence>
<evidence type="ECO:0000256" key="2">
    <source>
        <dbReference type="ARBA" id="ARBA00022519"/>
    </source>
</evidence>
<dbReference type="Proteomes" id="UP000249248">
    <property type="component" value="Unassembled WGS sequence"/>
</dbReference>
<sequence length="251" mass="29376">MQIPKGKKIYFASDFHLGAPDEERSLVREKKIVKWLESIEEDAFEIYLLGDVFDFWFEYKKVIPRGFVRLQGKIANLTDKGIKVHWFHGNHDMWVFDYIPNELGVTLHKTEIQPTYNGKTFLIGHGDGLGPGDHGYKFIKKIFRANISQWLFARLHPNFGIGMANFFSAKSRKSTGTADDIFYGEDKEMLIQFCLKELEKKHIDYFIFGHRHLPIDFDLPEGSKYMNSGDWIKHQSYLVFDGENMNLSYFK</sequence>
<dbReference type="OrthoDB" id="9802481at2"/>
<protein>
    <submittedName>
        <fullName evidence="8">UDP-2,3-diacylglucosamine diphosphatase</fullName>
    </submittedName>
</protein>
<dbReference type="CDD" id="cd07398">
    <property type="entry name" value="MPP_YbbF-LpxH"/>
    <property type="match status" value="1"/>
</dbReference>
<evidence type="ECO:0000259" key="7">
    <source>
        <dbReference type="Pfam" id="PF00149"/>
    </source>
</evidence>
<evidence type="ECO:0000313" key="9">
    <source>
        <dbReference type="Proteomes" id="UP000249248"/>
    </source>
</evidence>
<dbReference type="PANTHER" id="PTHR34990:SF1">
    <property type="entry name" value="UDP-2,3-DIACYLGLUCOSAMINE HYDROLASE"/>
    <property type="match status" value="1"/>
</dbReference>
<evidence type="ECO:0000256" key="1">
    <source>
        <dbReference type="ARBA" id="ARBA00022475"/>
    </source>
</evidence>
<organism evidence="8 9">
    <name type="scientific">Putridiphycobacter roseus</name>
    <dbReference type="NCBI Taxonomy" id="2219161"/>
    <lineage>
        <taxon>Bacteria</taxon>
        <taxon>Pseudomonadati</taxon>
        <taxon>Bacteroidota</taxon>
        <taxon>Flavobacteriia</taxon>
        <taxon>Flavobacteriales</taxon>
        <taxon>Crocinitomicaceae</taxon>
        <taxon>Putridiphycobacter</taxon>
    </lineage>
</organism>
<dbReference type="GO" id="GO:0008758">
    <property type="term" value="F:UDP-2,3-diacylglucosamine hydrolase activity"/>
    <property type="evidence" value="ECO:0007669"/>
    <property type="project" value="TreeGrafter"/>
</dbReference>
<dbReference type="SUPFAM" id="SSF56300">
    <property type="entry name" value="Metallo-dependent phosphatases"/>
    <property type="match status" value="1"/>
</dbReference>
<feature type="domain" description="Calcineurin-like phosphoesterase" evidence="7">
    <location>
        <begin position="8"/>
        <end position="213"/>
    </location>
</feature>
<evidence type="ECO:0000256" key="6">
    <source>
        <dbReference type="ARBA" id="ARBA00023211"/>
    </source>
</evidence>
<dbReference type="GO" id="GO:0009245">
    <property type="term" value="P:lipid A biosynthetic process"/>
    <property type="evidence" value="ECO:0007669"/>
    <property type="project" value="TreeGrafter"/>
</dbReference>
<keyword evidence="2" id="KW-0997">Cell inner membrane</keyword>
<name>A0A2W1N239_9FLAO</name>
<evidence type="ECO:0000313" key="8">
    <source>
        <dbReference type="EMBL" id="PZE17630.1"/>
    </source>
</evidence>
<keyword evidence="6" id="KW-0464">Manganese</keyword>
<keyword evidence="4" id="KW-0378">Hydrolase</keyword>
<keyword evidence="3" id="KW-0479">Metal-binding</keyword>
<dbReference type="Gene3D" id="3.60.21.10">
    <property type="match status" value="1"/>
</dbReference>
<dbReference type="InterPro" id="IPR043461">
    <property type="entry name" value="LpxH-like"/>
</dbReference>
<evidence type="ECO:0000256" key="5">
    <source>
        <dbReference type="ARBA" id="ARBA00023136"/>
    </source>
</evidence>
<evidence type="ECO:0000256" key="4">
    <source>
        <dbReference type="ARBA" id="ARBA00022801"/>
    </source>
</evidence>
<keyword evidence="5" id="KW-0472">Membrane</keyword>
<dbReference type="InterPro" id="IPR029052">
    <property type="entry name" value="Metallo-depent_PP-like"/>
</dbReference>
<dbReference type="InterPro" id="IPR004843">
    <property type="entry name" value="Calcineurin-like_PHP"/>
</dbReference>
<dbReference type="GO" id="GO:0016020">
    <property type="term" value="C:membrane"/>
    <property type="evidence" value="ECO:0007669"/>
    <property type="project" value="GOC"/>
</dbReference>
<dbReference type="GO" id="GO:0046872">
    <property type="term" value="F:metal ion binding"/>
    <property type="evidence" value="ECO:0007669"/>
    <property type="project" value="UniProtKB-KW"/>
</dbReference>
<keyword evidence="1" id="KW-1003">Cell membrane</keyword>
<reference evidence="8 9" key="1">
    <citation type="submission" date="2018-06" db="EMBL/GenBank/DDBJ databases">
        <title>The draft genome sequence of Crocinitomix sp. SM1701.</title>
        <authorList>
            <person name="Zhang X."/>
        </authorList>
    </citation>
    <scope>NUCLEOTIDE SEQUENCE [LARGE SCALE GENOMIC DNA]</scope>
    <source>
        <strain evidence="8 9">SM1701</strain>
    </source>
</reference>